<reference evidence="2 3" key="1">
    <citation type="journal article" date="2023" name="Plants (Basel)">
        <title>Bridging the Gap: Combining Genomics and Transcriptomics Approaches to Understand Stylosanthes scabra, an Orphan Legume from the Brazilian Caatinga.</title>
        <authorList>
            <person name="Ferreira-Neto J.R.C."/>
            <person name="da Silva M.D."/>
            <person name="Binneck E."/>
            <person name="de Melo N.F."/>
            <person name="da Silva R.H."/>
            <person name="de Melo A.L.T.M."/>
            <person name="Pandolfi V."/>
            <person name="Bustamante F.O."/>
            <person name="Brasileiro-Vidal A.C."/>
            <person name="Benko-Iseppon A.M."/>
        </authorList>
    </citation>
    <scope>NUCLEOTIDE SEQUENCE [LARGE SCALE GENOMIC DNA]</scope>
    <source>
        <tissue evidence="2">Leaves</tissue>
    </source>
</reference>
<dbReference type="Proteomes" id="UP001341840">
    <property type="component" value="Unassembled WGS sequence"/>
</dbReference>
<feature type="region of interest" description="Disordered" evidence="1">
    <location>
        <begin position="46"/>
        <end position="73"/>
    </location>
</feature>
<feature type="compositionally biased region" description="Polar residues" evidence="1">
    <location>
        <begin position="103"/>
        <end position="131"/>
    </location>
</feature>
<comment type="caution">
    <text evidence="2">The sequence shown here is derived from an EMBL/GenBank/DDBJ whole genome shotgun (WGS) entry which is preliminary data.</text>
</comment>
<name>A0ABU6UUS2_9FABA</name>
<evidence type="ECO:0000256" key="1">
    <source>
        <dbReference type="SAM" id="MobiDB-lite"/>
    </source>
</evidence>
<sequence length="160" mass="17968">MEHIERYAGDVLPRIKLKLKKQINFSRWWFPIPAGIGKFEEKAAQPDILPPPHRVPIGGPPRKGKEERVKIPRVPTCPELAKYKNAHIVSEMDITREAALTEFQETTIAAPQPNQNTSGGTQASDGTQSSAMLKHHSPPQVLLKRLMQDAQRQQLKVPQS</sequence>
<proteinExistence type="predicted"/>
<evidence type="ECO:0000313" key="2">
    <source>
        <dbReference type="EMBL" id="MED6163353.1"/>
    </source>
</evidence>
<organism evidence="2 3">
    <name type="scientific">Stylosanthes scabra</name>
    <dbReference type="NCBI Taxonomy" id="79078"/>
    <lineage>
        <taxon>Eukaryota</taxon>
        <taxon>Viridiplantae</taxon>
        <taxon>Streptophyta</taxon>
        <taxon>Embryophyta</taxon>
        <taxon>Tracheophyta</taxon>
        <taxon>Spermatophyta</taxon>
        <taxon>Magnoliopsida</taxon>
        <taxon>eudicotyledons</taxon>
        <taxon>Gunneridae</taxon>
        <taxon>Pentapetalae</taxon>
        <taxon>rosids</taxon>
        <taxon>fabids</taxon>
        <taxon>Fabales</taxon>
        <taxon>Fabaceae</taxon>
        <taxon>Papilionoideae</taxon>
        <taxon>50 kb inversion clade</taxon>
        <taxon>dalbergioids sensu lato</taxon>
        <taxon>Dalbergieae</taxon>
        <taxon>Pterocarpus clade</taxon>
        <taxon>Stylosanthes</taxon>
    </lineage>
</organism>
<accession>A0ABU6UUS2</accession>
<gene>
    <name evidence="2" type="ORF">PIB30_079079</name>
</gene>
<keyword evidence="3" id="KW-1185">Reference proteome</keyword>
<feature type="region of interest" description="Disordered" evidence="1">
    <location>
        <begin position="103"/>
        <end position="142"/>
    </location>
</feature>
<protein>
    <submittedName>
        <fullName evidence="2">Uncharacterized protein</fullName>
    </submittedName>
</protein>
<evidence type="ECO:0000313" key="3">
    <source>
        <dbReference type="Proteomes" id="UP001341840"/>
    </source>
</evidence>
<dbReference type="EMBL" id="JASCZI010121939">
    <property type="protein sequence ID" value="MED6163353.1"/>
    <property type="molecule type" value="Genomic_DNA"/>
</dbReference>